<keyword evidence="2" id="KW-1185">Reference proteome</keyword>
<protein>
    <recommendedName>
        <fullName evidence="3">GIY-YIG domain-containing protein</fullName>
    </recommendedName>
</protein>
<name>A0A7I7JV04_9MYCO</name>
<sequence>MTNPLDLSAFTGWSTFQDLANTDVPRKAGVYVVVRPTDAPPEFRADAPYRGDAPVPIPVLEDAWVPGERLVYIGKASLGSKKDGLHRRLRQFRRYGAGGGARHAGGRRIFQLADHADLIVGWLVTEEAEARNTEKTMIAAFRAKHGVRPFANDAD</sequence>
<gene>
    <name evidence="1" type="ORF">MDUV_00880</name>
</gene>
<accession>A0A7I7JV04</accession>
<reference evidence="1 2" key="1">
    <citation type="journal article" date="2019" name="Emerg. Microbes Infect.">
        <title>Comprehensive subspecies identification of 175 nontuberculous mycobacteria species based on 7547 genomic profiles.</title>
        <authorList>
            <person name="Matsumoto Y."/>
            <person name="Kinjo T."/>
            <person name="Motooka D."/>
            <person name="Nabeya D."/>
            <person name="Jung N."/>
            <person name="Uechi K."/>
            <person name="Horii T."/>
            <person name="Iida T."/>
            <person name="Fujita J."/>
            <person name="Nakamura S."/>
        </authorList>
    </citation>
    <scope>NUCLEOTIDE SEQUENCE [LARGE SCALE GENOMIC DNA]</scope>
    <source>
        <strain evidence="1 2">JCM 6396</strain>
    </source>
</reference>
<dbReference type="AlphaFoldDB" id="A0A7I7JV04"/>
<dbReference type="RefSeq" id="WP_179964246.1">
    <property type="nucleotide sequence ID" value="NZ_AP022563.1"/>
</dbReference>
<dbReference type="EMBL" id="AP022563">
    <property type="protein sequence ID" value="BBX15228.1"/>
    <property type="molecule type" value="Genomic_DNA"/>
</dbReference>
<dbReference type="KEGG" id="mdu:MDUV_00880"/>
<evidence type="ECO:0000313" key="2">
    <source>
        <dbReference type="Proteomes" id="UP000467006"/>
    </source>
</evidence>
<dbReference type="Proteomes" id="UP000467006">
    <property type="component" value="Chromosome"/>
</dbReference>
<organism evidence="1 2">
    <name type="scientific">Mycolicibacterium duvalii</name>
    <dbReference type="NCBI Taxonomy" id="39688"/>
    <lineage>
        <taxon>Bacteria</taxon>
        <taxon>Bacillati</taxon>
        <taxon>Actinomycetota</taxon>
        <taxon>Actinomycetes</taxon>
        <taxon>Mycobacteriales</taxon>
        <taxon>Mycobacteriaceae</taxon>
        <taxon>Mycolicibacterium</taxon>
    </lineage>
</organism>
<evidence type="ECO:0008006" key="3">
    <source>
        <dbReference type="Google" id="ProtNLM"/>
    </source>
</evidence>
<evidence type="ECO:0000313" key="1">
    <source>
        <dbReference type="EMBL" id="BBX15228.1"/>
    </source>
</evidence>
<proteinExistence type="predicted"/>